<dbReference type="EMBL" id="UYRU01069211">
    <property type="protein sequence ID" value="VDN18467.1"/>
    <property type="molecule type" value="Genomic_DNA"/>
</dbReference>
<sequence length="106" mass="11792">MSDRVTTFHPEGTPKSERDALELAFCLSTHHAKTRPLKNDYKDSKGHGSISLKVDAGFPSHANSSQKPCASNHHIYGLKARNCIKACPLQQSPQQLHDIVYLRDDP</sequence>
<keyword evidence="2" id="KW-1185">Reference proteome</keyword>
<protein>
    <submittedName>
        <fullName evidence="1">Uncharacterized protein</fullName>
    </submittedName>
</protein>
<name>A0A3P7M3P1_DIBLA</name>
<evidence type="ECO:0000313" key="1">
    <source>
        <dbReference type="EMBL" id="VDN18467.1"/>
    </source>
</evidence>
<dbReference type="AlphaFoldDB" id="A0A3P7M3P1"/>
<reference evidence="1 2" key="1">
    <citation type="submission" date="2018-11" db="EMBL/GenBank/DDBJ databases">
        <authorList>
            <consortium name="Pathogen Informatics"/>
        </authorList>
    </citation>
    <scope>NUCLEOTIDE SEQUENCE [LARGE SCALE GENOMIC DNA]</scope>
</reference>
<evidence type="ECO:0000313" key="2">
    <source>
        <dbReference type="Proteomes" id="UP000281553"/>
    </source>
</evidence>
<dbReference type="Proteomes" id="UP000281553">
    <property type="component" value="Unassembled WGS sequence"/>
</dbReference>
<proteinExistence type="predicted"/>
<organism evidence="1 2">
    <name type="scientific">Dibothriocephalus latus</name>
    <name type="common">Fish tapeworm</name>
    <name type="synonym">Diphyllobothrium latum</name>
    <dbReference type="NCBI Taxonomy" id="60516"/>
    <lineage>
        <taxon>Eukaryota</taxon>
        <taxon>Metazoa</taxon>
        <taxon>Spiralia</taxon>
        <taxon>Lophotrochozoa</taxon>
        <taxon>Platyhelminthes</taxon>
        <taxon>Cestoda</taxon>
        <taxon>Eucestoda</taxon>
        <taxon>Diphyllobothriidea</taxon>
        <taxon>Diphyllobothriidae</taxon>
        <taxon>Dibothriocephalus</taxon>
    </lineage>
</organism>
<accession>A0A3P7M3P1</accession>
<gene>
    <name evidence="1" type="ORF">DILT_LOCUS13193</name>
</gene>